<protein>
    <submittedName>
        <fullName evidence="1">Uncharacterized protein</fullName>
    </submittedName>
</protein>
<reference evidence="1 2" key="1">
    <citation type="submission" date="2020-08" db="EMBL/GenBank/DDBJ databases">
        <title>Genomic Encyclopedia of Type Strains, Phase IV (KMG-V): Genome sequencing to study the core and pangenomes of soil and plant-associated prokaryotes.</title>
        <authorList>
            <person name="Whitman W."/>
        </authorList>
    </citation>
    <scope>NUCLEOTIDE SEQUENCE [LARGE SCALE GENOMIC DNA]</scope>
    <source>
        <strain evidence="1 2">X5P3</strain>
    </source>
</reference>
<dbReference type="AlphaFoldDB" id="A0A7W7ZQC5"/>
<gene>
    <name evidence="1" type="ORF">HDF15_002536</name>
</gene>
<comment type="caution">
    <text evidence="1">The sequence shown here is derived from an EMBL/GenBank/DDBJ whole genome shotgun (WGS) entry which is preliminary data.</text>
</comment>
<sequence>MICACSWLPSMAFIKVDVRFRGSDLRLLAPVKHDGWLSVFVHGTQRGADRVADQGLPSPAQLICTVAVARRPDSYYWAIPPEDSYHLSQRQFEEMKRYISDEIERIGFLSPPEREVLLEPRVGPVRLALETARVLGNSIGRWAESRQEEVPTFHDFPQRQHLLRQTSR</sequence>
<accession>A0A7W7ZQC5</accession>
<dbReference type="Proteomes" id="UP000584867">
    <property type="component" value="Unassembled WGS sequence"/>
</dbReference>
<evidence type="ECO:0000313" key="2">
    <source>
        <dbReference type="Proteomes" id="UP000584867"/>
    </source>
</evidence>
<evidence type="ECO:0000313" key="1">
    <source>
        <dbReference type="EMBL" id="MBB5064185.1"/>
    </source>
</evidence>
<organism evidence="1 2">
    <name type="scientific">Granulicella mallensis</name>
    <dbReference type="NCBI Taxonomy" id="940614"/>
    <lineage>
        <taxon>Bacteria</taxon>
        <taxon>Pseudomonadati</taxon>
        <taxon>Acidobacteriota</taxon>
        <taxon>Terriglobia</taxon>
        <taxon>Terriglobales</taxon>
        <taxon>Acidobacteriaceae</taxon>
        <taxon>Granulicella</taxon>
    </lineage>
</organism>
<name>A0A7W7ZQC5_9BACT</name>
<proteinExistence type="predicted"/>
<dbReference type="EMBL" id="JACHIO010000009">
    <property type="protein sequence ID" value="MBB5064185.1"/>
    <property type="molecule type" value="Genomic_DNA"/>
</dbReference>